<gene>
    <name evidence="2" type="ORF">KFE25_004252</name>
</gene>
<accession>A0A8J6C8Z0</accession>
<organism evidence="2 3">
    <name type="scientific">Diacronema lutheri</name>
    <name type="common">Unicellular marine alga</name>
    <name type="synonym">Monochrysis lutheri</name>
    <dbReference type="NCBI Taxonomy" id="2081491"/>
    <lineage>
        <taxon>Eukaryota</taxon>
        <taxon>Haptista</taxon>
        <taxon>Haptophyta</taxon>
        <taxon>Pavlovophyceae</taxon>
        <taxon>Pavlovales</taxon>
        <taxon>Pavlovaceae</taxon>
        <taxon>Diacronema</taxon>
    </lineage>
</organism>
<feature type="signal peptide" evidence="1">
    <location>
        <begin position="1"/>
        <end position="20"/>
    </location>
</feature>
<feature type="chain" id="PRO_5035181663" description="Secreted protein" evidence="1">
    <location>
        <begin position="21"/>
        <end position="77"/>
    </location>
</feature>
<comment type="caution">
    <text evidence="2">The sequence shown here is derived from an EMBL/GenBank/DDBJ whole genome shotgun (WGS) entry which is preliminary data.</text>
</comment>
<proteinExistence type="predicted"/>
<dbReference type="OrthoDB" id="10580829at2759"/>
<dbReference type="EMBL" id="JAGTXO010000046">
    <property type="protein sequence ID" value="KAG8458918.1"/>
    <property type="molecule type" value="Genomic_DNA"/>
</dbReference>
<evidence type="ECO:0008006" key="4">
    <source>
        <dbReference type="Google" id="ProtNLM"/>
    </source>
</evidence>
<evidence type="ECO:0000313" key="3">
    <source>
        <dbReference type="Proteomes" id="UP000751190"/>
    </source>
</evidence>
<name>A0A8J6C8Z0_DIALT</name>
<dbReference type="Proteomes" id="UP000751190">
    <property type="component" value="Unassembled WGS sequence"/>
</dbReference>
<keyword evidence="3" id="KW-1185">Reference proteome</keyword>
<evidence type="ECO:0000256" key="1">
    <source>
        <dbReference type="SAM" id="SignalP"/>
    </source>
</evidence>
<reference evidence="2" key="1">
    <citation type="submission" date="2021-05" db="EMBL/GenBank/DDBJ databases">
        <title>The genome of the haptophyte Pavlova lutheri (Diacronema luteri, Pavlovales) - a model for lipid biosynthesis in eukaryotic algae.</title>
        <authorList>
            <person name="Hulatt C.J."/>
            <person name="Posewitz M.C."/>
        </authorList>
    </citation>
    <scope>NUCLEOTIDE SEQUENCE</scope>
    <source>
        <strain evidence="2">NIVA-4/92</strain>
    </source>
</reference>
<protein>
    <recommendedName>
        <fullName evidence="4">Secreted protein</fullName>
    </recommendedName>
</protein>
<evidence type="ECO:0000313" key="2">
    <source>
        <dbReference type="EMBL" id="KAG8458918.1"/>
    </source>
</evidence>
<keyword evidence="1" id="KW-0732">Signal</keyword>
<dbReference type="AlphaFoldDB" id="A0A8J6C8Z0"/>
<sequence length="77" mass="7899">MVHKSGSLLLVVAQLQRAQADGCTLMGFTAELRCSTCDALEGFLGPTSAHSVACKSCCSADDATAAQYASAVIDVCK</sequence>